<dbReference type="EMBL" id="JARIHO010000003">
    <property type="protein sequence ID" value="KAJ7364456.1"/>
    <property type="molecule type" value="Genomic_DNA"/>
</dbReference>
<evidence type="ECO:0000313" key="3">
    <source>
        <dbReference type="Proteomes" id="UP001218218"/>
    </source>
</evidence>
<accession>A0AAD7APE3</accession>
<evidence type="ECO:0000313" key="2">
    <source>
        <dbReference type="EMBL" id="KAJ7364456.1"/>
    </source>
</evidence>
<organism evidence="2 3">
    <name type="scientific">Mycena albidolilacea</name>
    <dbReference type="NCBI Taxonomy" id="1033008"/>
    <lineage>
        <taxon>Eukaryota</taxon>
        <taxon>Fungi</taxon>
        <taxon>Dikarya</taxon>
        <taxon>Basidiomycota</taxon>
        <taxon>Agaricomycotina</taxon>
        <taxon>Agaricomycetes</taxon>
        <taxon>Agaricomycetidae</taxon>
        <taxon>Agaricales</taxon>
        <taxon>Marasmiineae</taxon>
        <taxon>Mycenaceae</taxon>
        <taxon>Mycena</taxon>
    </lineage>
</organism>
<gene>
    <name evidence="2" type="ORF">DFH08DRAFT_798797</name>
</gene>
<evidence type="ECO:0000256" key="1">
    <source>
        <dbReference type="SAM" id="MobiDB-lite"/>
    </source>
</evidence>
<dbReference type="Proteomes" id="UP001218218">
    <property type="component" value="Unassembled WGS sequence"/>
</dbReference>
<sequence>MSANFPMRNEKETKFMARKLTPRVELKVDPEWLCEVSKLPSRCDRHTAVTRSKRITIFTVCANLRRLEIVCISWVFPPSCDGSTGRLTGTGPGRTGFDGFLLRDGMRELRAVHVILPTVQAEAVHFITPSPTSNFAPASQYGDSKLSHPLLRPSRPSRHPSRPVGAVETRRTAAKSTAVGVTILMAWRSERRLMMRSAVAVERVFSGGRDTISLRRASSKADMIKTLMFVKARLRWARKALDREEEVTIL</sequence>
<keyword evidence="3" id="KW-1185">Reference proteome</keyword>
<feature type="region of interest" description="Disordered" evidence="1">
    <location>
        <begin position="146"/>
        <end position="169"/>
    </location>
</feature>
<name>A0AAD7APE3_9AGAR</name>
<evidence type="ECO:0008006" key="4">
    <source>
        <dbReference type="Google" id="ProtNLM"/>
    </source>
</evidence>
<reference evidence="2" key="1">
    <citation type="submission" date="2023-03" db="EMBL/GenBank/DDBJ databases">
        <title>Massive genome expansion in bonnet fungi (Mycena s.s.) driven by repeated elements and novel gene families across ecological guilds.</title>
        <authorList>
            <consortium name="Lawrence Berkeley National Laboratory"/>
            <person name="Harder C.B."/>
            <person name="Miyauchi S."/>
            <person name="Viragh M."/>
            <person name="Kuo A."/>
            <person name="Thoen E."/>
            <person name="Andreopoulos B."/>
            <person name="Lu D."/>
            <person name="Skrede I."/>
            <person name="Drula E."/>
            <person name="Henrissat B."/>
            <person name="Morin E."/>
            <person name="Kohler A."/>
            <person name="Barry K."/>
            <person name="LaButti K."/>
            <person name="Morin E."/>
            <person name="Salamov A."/>
            <person name="Lipzen A."/>
            <person name="Mereny Z."/>
            <person name="Hegedus B."/>
            <person name="Baldrian P."/>
            <person name="Stursova M."/>
            <person name="Weitz H."/>
            <person name="Taylor A."/>
            <person name="Grigoriev I.V."/>
            <person name="Nagy L.G."/>
            <person name="Martin F."/>
            <person name="Kauserud H."/>
        </authorList>
    </citation>
    <scope>NUCLEOTIDE SEQUENCE</scope>
    <source>
        <strain evidence="2">CBHHK002</strain>
    </source>
</reference>
<dbReference type="AlphaFoldDB" id="A0AAD7APE3"/>
<proteinExistence type="predicted"/>
<comment type="caution">
    <text evidence="2">The sequence shown here is derived from an EMBL/GenBank/DDBJ whole genome shotgun (WGS) entry which is preliminary data.</text>
</comment>
<protein>
    <recommendedName>
        <fullName evidence="4">HAT C-terminal dimerisation domain-containing protein</fullName>
    </recommendedName>
</protein>